<gene>
    <name evidence="1" type="ORF">O181_019292</name>
</gene>
<dbReference type="Proteomes" id="UP000765509">
    <property type="component" value="Unassembled WGS sequence"/>
</dbReference>
<name>A0A9Q3GUA2_9BASI</name>
<dbReference type="EMBL" id="AVOT02005637">
    <property type="protein sequence ID" value="MBW0479577.1"/>
    <property type="molecule type" value="Genomic_DNA"/>
</dbReference>
<organism evidence="1 2">
    <name type="scientific">Austropuccinia psidii MF-1</name>
    <dbReference type="NCBI Taxonomy" id="1389203"/>
    <lineage>
        <taxon>Eukaryota</taxon>
        <taxon>Fungi</taxon>
        <taxon>Dikarya</taxon>
        <taxon>Basidiomycota</taxon>
        <taxon>Pucciniomycotina</taxon>
        <taxon>Pucciniomycetes</taxon>
        <taxon>Pucciniales</taxon>
        <taxon>Sphaerophragmiaceae</taxon>
        <taxon>Austropuccinia</taxon>
    </lineage>
</organism>
<dbReference type="OrthoDB" id="2749819at2759"/>
<protein>
    <submittedName>
        <fullName evidence="1">Uncharacterized protein</fullName>
    </submittedName>
</protein>
<accession>A0A9Q3GUA2</accession>
<evidence type="ECO:0000313" key="1">
    <source>
        <dbReference type="EMBL" id="MBW0479577.1"/>
    </source>
</evidence>
<sequence length="85" mass="9880">MQTAFFTTEPRISDAIEAIPGYEEGNWTELKKDLKTKWGRVEPERRYTKYSLIKLFNDTQEDGGVGSLSQYKKFMGGYENIVTYL</sequence>
<dbReference type="AlphaFoldDB" id="A0A9Q3GUA2"/>
<comment type="caution">
    <text evidence="1">The sequence shown here is derived from an EMBL/GenBank/DDBJ whole genome shotgun (WGS) entry which is preliminary data.</text>
</comment>
<proteinExistence type="predicted"/>
<evidence type="ECO:0000313" key="2">
    <source>
        <dbReference type="Proteomes" id="UP000765509"/>
    </source>
</evidence>
<reference evidence="1" key="1">
    <citation type="submission" date="2021-03" db="EMBL/GenBank/DDBJ databases">
        <title>Draft genome sequence of rust myrtle Austropuccinia psidii MF-1, a brazilian biotype.</title>
        <authorList>
            <person name="Quecine M.C."/>
            <person name="Pachon D.M.R."/>
            <person name="Bonatelli M.L."/>
            <person name="Correr F.H."/>
            <person name="Franceschini L.M."/>
            <person name="Leite T.F."/>
            <person name="Margarido G.R.A."/>
            <person name="Almeida C.A."/>
            <person name="Ferrarezi J.A."/>
            <person name="Labate C.A."/>
        </authorList>
    </citation>
    <scope>NUCLEOTIDE SEQUENCE</scope>
    <source>
        <strain evidence="1">MF-1</strain>
    </source>
</reference>
<keyword evidence="2" id="KW-1185">Reference proteome</keyword>